<sequence>MIKVCVNGPRTPSDHVRISPDPIIAAAEAAAGIAAGAEAVHVHPKSTDGRDSLRGVDLDRFVVAMRQACPGVPVGVTSGAWAAPAVADRLAAIASWTVLPDFVSLNWHEEGADDVAALLRKRGIGIEAGIWHTEGLAAWVASPHRSACLRALVEIQAGSGLADAGTGSLAEVAARQLADGVIAREPGLPVLLHGEDEHAWPMLRLAFAWGMDTRIGLEDTLVLPDGTPADGNGALVAAAVELRAAVTGQGKEEEVRRRSSDPRRAHARARLPH</sequence>
<dbReference type="InterPro" id="IPR013785">
    <property type="entry name" value="Aldolase_TIM"/>
</dbReference>
<protein>
    <submittedName>
        <fullName evidence="2">3-keto-5-aminohexanoate cleavage protein</fullName>
    </submittedName>
</protein>
<dbReference type="RefSeq" id="WP_342038717.1">
    <property type="nucleotide sequence ID" value="NZ_BAABBK010000013.1"/>
</dbReference>
<dbReference type="EMBL" id="BAABNP010000012">
    <property type="protein sequence ID" value="GAA5341755.1"/>
    <property type="molecule type" value="Genomic_DNA"/>
</dbReference>
<evidence type="ECO:0000313" key="2">
    <source>
        <dbReference type="EMBL" id="GAA5341755.1"/>
    </source>
</evidence>
<comment type="caution">
    <text evidence="2">The sequence shown here is derived from an EMBL/GenBank/DDBJ whole genome shotgun (WGS) entry which is preliminary data.</text>
</comment>
<evidence type="ECO:0000313" key="3">
    <source>
        <dbReference type="Proteomes" id="UP001498935"/>
    </source>
</evidence>
<evidence type="ECO:0000256" key="1">
    <source>
        <dbReference type="SAM" id="MobiDB-lite"/>
    </source>
</evidence>
<dbReference type="Proteomes" id="UP001498935">
    <property type="component" value="Unassembled WGS sequence"/>
</dbReference>
<feature type="compositionally biased region" description="Basic and acidic residues" evidence="1">
    <location>
        <begin position="250"/>
        <end position="264"/>
    </location>
</feature>
<accession>A0ABP9U2C3</accession>
<dbReference type="Pfam" id="PF05853">
    <property type="entry name" value="BKACE"/>
    <property type="match status" value="1"/>
</dbReference>
<proteinExistence type="predicted"/>
<dbReference type="PANTHER" id="PTHR37418">
    <property type="entry name" value="3-KETO-5-AMINOHEXANOATE CLEAVAGE ENZYME-RELATED"/>
    <property type="match status" value="1"/>
</dbReference>
<name>A0ABP9U2C3_9MICO</name>
<keyword evidence="3" id="KW-1185">Reference proteome</keyword>
<dbReference type="PANTHER" id="PTHR37418:SF1">
    <property type="entry name" value="3-KETO-5-AMINOHEXANOATE CLEAVAGE PROTEIN"/>
    <property type="match status" value="1"/>
</dbReference>
<reference evidence="2 3" key="1">
    <citation type="submission" date="2024-02" db="EMBL/GenBank/DDBJ databases">
        <title>Characterization of antibiotic resistant novel bacterial strains and their environmental applications.</title>
        <authorList>
            <person name="Manzoor S."/>
            <person name="Abbas S."/>
            <person name="Arshad M."/>
            <person name="Li W.J."/>
            <person name="Ahmed I."/>
        </authorList>
    </citation>
    <scope>NUCLEOTIDE SEQUENCE [LARGE SCALE GENOMIC DNA]</scope>
    <source>
        <strain evidence="2 3">KACC 15558</strain>
    </source>
</reference>
<gene>
    <name evidence="2" type="ORF">KACC15558_27960</name>
</gene>
<dbReference type="Gene3D" id="3.20.20.70">
    <property type="entry name" value="Aldolase class I"/>
    <property type="match status" value="2"/>
</dbReference>
<organism evidence="2 3">
    <name type="scientific">Brevibacterium ammoniilyticum</name>
    <dbReference type="NCBI Taxonomy" id="1046555"/>
    <lineage>
        <taxon>Bacteria</taxon>
        <taxon>Bacillati</taxon>
        <taxon>Actinomycetota</taxon>
        <taxon>Actinomycetes</taxon>
        <taxon>Micrococcales</taxon>
        <taxon>Brevibacteriaceae</taxon>
        <taxon>Brevibacterium</taxon>
    </lineage>
</organism>
<dbReference type="InterPro" id="IPR008567">
    <property type="entry name" value="BKACE"/>
</dbReference>
<feature type="region of interest" description="Disordered" evidence="1">
    <location>
        <begin position="249"/>
        <end position="273"/>
    </location>
</feature>